<gene>
    <name evidence="2" type="ORF">PR048_024886</name>
</gene>
<feature type="compositionally biased region" description="Polar residues" evidence="1">
    <location>
        <begin position="436"/>
        <end position="448"/>
    </location>
</feature>
<protein>
    <submittedName>
        <fullName evidence="2">Uncharacterized protein</fullName>
    </submittedName>
</protein>
<feature type="compositionally biased region" description="Basic and acidic residues" evidence="1">
    <location>
        <begin position="14"/>
        <end position="24"/>
    </location>
</feature>
<feature type="region of interest" description="Disordered" evidence="1">
    <location>
        <begin position="436"/>
        <end position="469"/>
    </location>
</feature>
<feature type="region of interest" description="Disordered" evidence="1">
    <location>
        <begin position="14"/>
        <end position="49"/>
    </location>
</feature>
<dbReference type="Proteomes" id="UP001159363">
    <property type="component" value="Chromosome 9"/>
</dbReference>
<evidence type="ECO:0000313" key="3">
    <source>
        <dbReference type="Proteomes" id="UP001159363"/>
    </source>
</evidence>
<organism evidence="2 3">
    <name type="scientific">Dryococelus australis</name>
    <dbReference type="NCBI Taxonomy" id="614101"/>
    <lineage>
        <taxon>Eukaryota</taxon>
        <taxon>Metazoa</taxon>
        <taxon>Ecdysozoa</taxon>
        <taxon>Arthropoda</taxon>
        <taxon>Hexapoda</taxon>
        <taxon>Insecta</taxon>
        <taxon>Pterygota</taxon>
        <taxon>Neoptera</taxon>
        <taxon>Polyneoptera</taxon>
        <taxon>Phasmatodea</taxon>
        <taxon>Verophasmatodea</taxon>
        <taxon>Anareolatae</taxon>
        <taxon>Phasmatidae</taxon>
        <taxon>Eurycanthinae</taxon>
        <taxon>Dryococelus</taxon>
    </lineage>
</organism>
<accession>A0ABQ9GPV1</accession>
<feature type="compositionally biased region" description="Basic and acidic residues" evidence="1">
    <location>
        <begin position="456"/>
        <end position="469"/>
    </location>
</feature>
<keyword evidence="3" id="KW-1185">Reference proteome</keyword>
<comment type="caution">
    <text evidence="2">The sequence shown here is derived from an EMBL/GenBank/DDBJ whole genome shotgun (WGS) entry which is preliminary data.</text>
</comment>
<feature type="region of interest" description="Disordered" evidence="1">
    <location>
        <begin position="123"/>
        <end position="147"/>
    </location>
</feature>
<dbReference type="PANTHER" id="PTHR47018:SF3">
    <property type="entry name" value="MYCBP-ASSOCIATED PROTEIN"/>
    <property type="match status" value="1"/>
</dbReference>
<feature type="region of interest" description="Disordered" evidence="1">
    <location>
        <begin position="1053"/>
        <end position="1074"/>
    </location>
</feature>
<feature type="compositionally biased region" description="Polar residues" evidence="1">
    <location>
        <begin position="30"/>
        <end position="49"/>
    </location>
</feature>
<sequence length="1238" mass="136861">MSHVMERKIMRARVESHDRGKTDRFPISSKGLNITSTGEGKGKSTQMKSTGVDTFISRRPSVPCPKIIRQLQLSSTDARADTRTLGHASADEVDPRTYHSTADKLLWIRSYEVHYSNVVSEYGGAPELGGGGERGNGRSPRKPANQRYRPARFPLAKIRRPGQGLSPVHLGIGKFREFSDVQARLHSPVYTRASDACSLAATPESRQCYPTPGSMVFVISFLESLLYARSQSNYQLKASMRRPHASFRPMAEDKQAHVLESLVIGINMSRAAITQYVILQEAKQQLIILRNPTVHVGQNGVCCRQHVVTTRSQTRASQSNRQPATQPIGDIPQRAVANPTPKHVPEQSVGPQEQDGGRTGEGMALFRRSNPPLNSWRSVLGRLAPPPPFQHRLADASGRPPPWFGHAKVTGLPPLHHPPLPGQAQIHPKLATPRVNNVRSQHSGQTAVPNDPLKNSGHDLENRDCPEKNRDDKLDVQHVYTEARFAIGSQFIRHTLDNSGPIADFQGNKIRGFILGQARIQNTCVYEPLVYTEFDTYWRMMVQSLSSTVTADKQCIVDIGIFVQKNAEFNLLDSKVLCAMVQISIAHWLLPAKVESDDFGVHFVDCFLLAQDSQGGIKKTMGPMEKEAQGSDWLNLSQSKKETMFDEKESHPNFPENRGGGNYVSVTPQHSNFLRPNMISIGWAVGWRVGYRALIGKRRSDVSLACDTILLASAVGVCGLSCCFASPPCDDMVTVFICLLRGPPAFINDAQRPSGYLKVITVQLGAVIEKNSSKNTFRFSLLYLELIAVLLNFVRASRVGHWKAYVTYFKEMLKLMAFHDHVNYMRWGCAFIVDIKNLDNYFPAVYAKSFLKEIPASIRQHNQLREFQHIKQSSMLTKPVTTPGGLVNITSPCLKKLCDGKCSCKLAEVSCNLACSCCGKQCSSPFQMASEGDTAHESESSAAPAEGEWLLIQRLKRGRGCGGGVHRNCATLRTQCCRPAEAGLRQGERVTTAATVAVCLFPTPPLQSRAVQSKKESLRIYAAANGEPTSAQLLTERSGEPMRMIEANMERRRNEGVGGNRTSPRKTADQRHRPAQFPLAKVRWPGRGLKPTRLGGRQDYLYFKTVEVVGTGCTRDEGRCDGRLSVVAVTHNRNLVGHKLSTHPVKMRELGMHPSSPSFYEQLKMVPSVQRASERGLTAYWVLLGCSHPLPPQLLTATLNPSPSESAKVQDASHLLYPLPAKPCLRGPGGYSFVCSPL</sequence>
<proteinExistence type="predicted"/>
<evidence type="ECO:0000256" key="1">
    <source>
        <dbReference type="SAM" id="MobiDB-lite"/>
    </source>
</evidence>
<evidence type="ECO:0000313" key="2">
    <source>
        <dbReference type="EMBL" id="KAJ8874046.1"/>
    </source>
</evidence>
<name>A0ABQ9GPV1_9NEOP</name>
<reference evidence="2 3" key="1">
    <citation type="submission" date="2023-02" db="EMBL/GenBank/DDBJ databases">
        <title>LHISI_Scaffold_Assembly.</title>
        <authorList>
            <person name="Stuart O.P."/>
            <person name="Cleave R."/>
            <person name="Magrath M.J.L."/>
            <person name="Mikheyev A.S."/>
        </authorList>
    </citation>
    <scope>NUCLEOTIDE SEQUENCE [LARGE SCALE GENOMIC DNA]</scope>
    <source>
        <strain evidence="2">Daus_M_001</strain>
        <tissue evidence="2">Leg muscle</tissue>
    </source>
</reference>
<dbReference type="EMBL" id="JARBHB010000010">
    <property type="protein sequence ID" value="KAJ8874046.1"/>
    <property type="molecule type" value="Genomic_DNA"/>
</dbReference>
<dbReference type="PANTHER" id="PTHR47018">
    <property type="entry name" value="CXC DOMAIN-CONTAINING PROTEIN-RELATED"/>
    <property type="match status" value="1"/>
</dbReference>
<feature type="region of interest" description="Disordered" evidence="1">
    <location>
        <begin position="310"/>
        <end position="370"/>
    </location>
</feature>
<feature type="compositionally biased region" description="Polar residues" evidence="1">
    <location>
        <begin position="310"/>
        <end position="325"/>
    </location>
</feature>